<dbReference type="Pfam" id="PF01979">
    <property type="entry name" value="Amidohydro_1"/>
    <property type="match status" value="1"/>
</dbReference>
<evidence type="ECO:0000259" key="5">
    <source>
        <dbReference type="Pfam" id="PF01979"/>
    </source>
</evidence>
<name>A0ABR2VTT0_9FUNG</name>
<gene>
    <name evidence="6" type="ORF">K7432_011484</name>
</gene>
<dbReference type="Gene3D" id="2.30.40.10">
    <property type="entry name" value="Urease, subunit C, domain 1"/>
    <property type="match status" value="1"/>
</dbReference>
<dbReference type="SUPFAM" id="SSF51556">
    <property type="entry name" value="Metallo-dependent hydrolases"/>
    <property type="match status" value="1"/>
</dbReference>
<dbReference type="InterPro" id="IPR051607">
    <property type="entry name" value="Metallo-dep_hydrolases"/>
</dbReference>
<evidence type="ECO:0000256" key="3">
    <source>
        <dbReference type="ARBA" id="ARBA00022801"/>
    </source>
</evidence>
<keyword evidence="7" id="KW-1185">Reference proteome</keyword>
<keyword evidence="2" id="KW-0479">Metal-binding</keyword>
<evidence type="ECO:0000256" key="1">
    <source>
        <dbReference type="ARBA" id="ARBA00001947"/>
    </source>
</evidence>
<dbReference type="InterPro" id="IPR011059">
    <property type="entry name" value="Metal-dep_hydrolase_composite"/>
</dbReference>
<comment type="caution">
    <text evidence="6">The sequence shown here is derived from an EMBL/GenBank/DDBJ whole genome shotgun (WGS) entry which is preliminary data.</text>
</comment>
<evidence type="ECO:0000256" key="2">
    <source>
        <dbReference type="ARBA" id="ARBA00022723"/>
    </source>
</evidence>
<proteinExistence type="predicted"/>
<sequence length="459" mass="51266">MSFTNLKTVFKGTLIHAPSKDKLDILENHICGVNQDGKIEIIEPISSEKGKELLDTIKDSNVELIEMDQTQFLIPGFIDTHHHAPQYPYTGTACETPLFDWLNKYAFNYESKFKELTFARAVYSRQIRRALKNGTTTGLYFLTIDLKASELFVELLEEYGMRGFVGIPSLDQHGSAVYSCETENSIRDVEAFVEFTLGKGNPLITPVVTPRFIPTCSNKLLQALGDIAERYNLPIQSHISESIAEVDFVHQLHDGKNDADVFDSYKLLNNRTVLAHGTRLVDADLEILKSRGAAISHCPLSNSYFGNGSLSVKKLWRSGVKCGLGTDIAGGYSISMLSAIRQAVITSRFLEVARLEEDKTADTTDSNSLQLNYKEAFWLATMGGAESLGIHNDVGSFEVGKSLDALLVDLSNFEDNESLENPIELFVYDTIEDAFQKFIHVGDDRNIKEIWVQGRKIQI</sequence>
<dbReference type="InterPro" id="IPR032466">
    <property type="entry name" value="Metal_Hydrolase"/>
</dbReference>
<dbReference type="EMBL" id="JASJQH010007767">
    <property type="protein sequence ID" value="KAK9701951.1"/>
    <property type="molecule type" value="Genomic_DNA"/>
</dbReference>
<dbReference type="PANTHER" id="PTHR11271">
    <property type="entry name" value="GUANINE DEAMINASE"/>
    <property type="match status" value="1"/>
</dbReference>
<evidence type="ECO:0000256" key="4">
    <source>
        <dbReference type="ARBA" id="ARBA00022833"/>
    </source>
</evidence>
<comment type="cofactor">
    <cofactor evidence="1">
        <name>Zn(2+)</name>
        <dbReference type="ChEBI" id="CHEBI:29105"/>
    </cofactor>
</comment>
<keyword evidence="4" id="KW-0862">Zinc</keyword>
<evidence type="ECO:0000313" key="6">
    <source>
        <dbReference type="EMBL" id="KAK9701951.1"/>
    </source>
</evidence>
<organism evidence="6 7">
    <name type="scientific">Basidiobolus ranarum</name>
    <dbReference type="NCBI Taxonomy" id="34480"/>
    <lineage>
        <taxon>Eukaryota</taxon>
        <taxon>Fungi</taxon>
        <taxon>Fungi incertae sedis</taxon>
        <taxon>Zoopagomycota</taxon>
        <taxon>Entomophthoromycotina</taxon>
        <taxon>Basidiobolomycetes</taxon>
        <taxon>Basidiobolales</taxon>
        <taxon>Basidiobolaceae</taxon>
        <taxon>Basidiobolus</taxon>
    </lineage>
</organism>
<keyword evidence="3" id="KW-0378">Hydrolase</keyword>
<evidence type="ECO:0000313" key="7">
    <source>
        <dbReference type="Proteomes" id="UP001479436"/>
    </source>
</evidence>
<dbReference type="PANTHER" id="PTHR11271:SF6">
    <property type="entry name" value="GUANINE DEAMINASE"/>
    <property type="match status" value="1"/>
</dbReference>
<dbReference type="Proteomes" id="UP001479436">
    <property type="component" value="Unassembled WGS sequence"/>
</dbReference>
<dbReference type="InterPro" id="IPR006680">
    <property type="entry name" value="Amidohydro-rel"/>
</dbReference>
<accession>A0ABR2VTT0</accession>
<feature type="domain" description="Amidohydrolase-related" evidence="5">
    <location>
        <begin position="72"/>
        <end position="455"/>
    </location>
</feature>
<dbReference type="Gene3D" id="3.20.20.140">
    <property type="entry name" value="Metal-dependent hydrolases"/>
    <property type="match status" value="1"/>
</dbReference>
<reference evidence="6 7" key="1">
    <citation type="submission" date="2023-04" db="EMBL/GenBank/DDBJ databases">
        <title>Genome of Basidiobolus ranarum AG-B5.</title>
        <authorList>
            <person name="Stajich J.E."/>
            <person name="Carter-House D."/>
            <person name="Gryganskyi A."/>
        </authorList>
    </citation>
    <scope>NUCLEOTIDE SEQUENCE [LARGE SCALE GENOMIC DNA]</scope>
    <source>
        <strain evidence="6 7">AG-B5</strain>
    </source>
</reference>
<protein>
    <recommendedName>
        <fullName evidence="5">Amidohydrolase-related domain-containing protein</fullName>
    </recommendedName>
</protein>